<feature type="transmembrane region" description="Helical" evidence="19">
    <location>
        <begin position="202"/>
        <end position="219"/>
    </location>
</feature>
<dbReference type="OrthoDB" id="9794626at2"/>
<dbReference type="HAMAP" id="MF_00719">
    <property type="entry name" value="CobS"/>
    <property type="match status" value="1"/>
</dbReference>
<dbReference type="InterPro" id="IPR003805">
    <property type="entry name" value="CobS"/>
</dbReference>
<dbReference type="AlphaFoldDB" id="R2T397"/>
<gene>
    <name evidence="19" type="primary">cobS</name>
    <name evidence="21" type="ORF">I586_00551</name>
    <name evidence="20" type="ORF">UAY_01316</name>
</gene>
<evidence type="ECO:0000256" key="12">
    <source>
        <dbReference type="ARBA" id="ARBA00022989"/>
    </source>
</evidence>
<keyword evidence="13 19" id="KW-0472">Membrane</keyword>
<dbReference type="NCBIfam" id="TIGR00317">
    <property type="entry name" value="cobS"/>
    <property type="match status" value="1"/>
</dbReference>
<comment type="cofactor">
    <cofactor evidence="1 19">
        <name>Mg(2+)</name>
        <dbReference type="ChEBI" id="CHEBI:18420"/>
    </cofactor>
</comment>
<dbReference type="GO" id="GO:0005886">
    <property type="term" value="C:plasma membrane"/>
    <property type="evidence" value="ECO:0007669"/>
    <property type="project" value="UniProtKB-SubCell"/>
</dbReference>
<evidence type="ECO:0000256" key="18">
    <source>
        <dbReference type="ARBA" id="ARBA00049504"/>
    </source>
</evidence>
<comment type="similarity">
    <text evidence="4 19">Belongs to the CobS family.</text>
</comment>
<evidence type="ECO:0000256" key="14">
    <source>
        <dbReference type="ARBA" id="ARBA00025228"/>
    </source>
</evidence>
<dbReference type="Pfam" id="PF02654">
    <property type="entry name" value="CobS"/>
    <property type="match status" value="1"/>
</dbReference>
<evidence type="ECO:0000256" key="4">
    <source>
        <dbReference type="ARBA" id="ARBA00010561"/>
    </source>
</evidence>
<dbReference type="GO" id="GO:0009236">
    <property type="term" value="P:cobalamin biosynthetic process"/>
    <property type="evidence" value="ECO:0007669"/>
    <property type="project" value="UniProtKB-UniRule"/>
</dbReference>
<feature type="transmembrane region" description="Helical" evidence="19">
    <location>
        <begin position="231"/>
        <end position="247"/>
    </location>
</feature>
<organism evidence="20 22">
    <name type="scientific">Enterococcus moraviensis ATCC BAA-383</name>
    <dbReference type="NCBI Taxonomy" id="1158609"/>
    <lineage>
        <taxon>Bacteria</taxon>
        <taxon>Bacillati</taxon>
        <taxon>Bacillota</taxon>
        <taxon>Bacilli</taxon>
        <taxon>Lactobacillales</taxon>
        <taxon>Enterococcaceae</taxon>
        <taxon>Enterococcus</taxon>
    </lineage>
</organism>
<reference evidence="20 22" key="1">
    <citation type="submission" date="2013-02" db="EMBL/GenBank/DDBJ databases">
        <title>The Genome Sequence of Enterococcus moraviensis BAA-383.</title>
        <authorList>
            <consortium name="The Broad Institute Genome Sequencing Platform"/>
            <consortium name="The Broad Institute Genome Sequencing Center for Infectious Disease"/>
            <person name="Earl A.M."/>
            <person name="Gilmore M.S."/>
            <person name="Lebreton F."/>
            <person name="Walker B."/>
            <person name="Young S.K."/>
            <person name="Zeng Q."/>
            <person name="Gargeya S."/>
            <person name="Fitzgerald M."/>
            <person name="Haas B."/>
            <person name="Abouelleil A."/>
            <person name="Alvarado L."/>
            <person name="Arachchi H.M."/>
            <person name="Berlin A.M."/>
            <person name="Chapman S.B."/>
            <person name="Dewar J."/>
            <person name="Goldberg J."/>
            <person name="Griggs A."/>
            <person name="Gujja S."/>
            <person name="Hansen M."/>
            <person name="Howarth C."/>
            <person name="Imamovic A."/>
            <person name="Larimer J."/>
            <person name="McCowan C."/>
            <person name="Murphy C."/>
            <person name="Neiman D."/>
            <person name="Pearson M."/>
            <person name="Priest M."/>
            <person name="Roberts A."/>
            <person name="Saif S."/>
            <person name="Shea T."/>
            <person name="Sisk P."/>
            <person name="Sykes S."/>
            <person name="Wortman J."/>
            <person name="Nusbaum C."/>
            <person name="Birren B."/>
        </authorList>
    </citation>
    <scope>NUCLEOTIDE SEQUENCE [LARGE SCALE GENOMIC DNA]</scope>
    <source>
        <strain evidence="20 22">ATCC BAA-383</strain>
    </source>
</reference>
<accession>R2T397</accession>
<evidence type="ECO:0000256" key="6">
    <source>
        <dbReference type="ARBA" id="ARBA00015850"/>
    </source>
</evidence>
<evidence type="ECO:0000256" key="5">
    <source>
        <dbReference type="ARBA" id="ARBA00013200"/>
    </source>
</evidence>
<dbReference type="eggNOG" id="COG0368">
    <property type="taxonomic scope" value="Bacteria"/>
</dbReference>
<keyword evidence="23" id="KW-1185">Reference proteome</keyword>
<evidence type="ECO:0000313" key="22">
    <source>
        <dbReference type="Proteomes" id="UP000013781"/>
    </source>
</evidence>
<name>R2T397_9ENTE</name>
<comment type="subcellular location">
    <subcellularLocation>
        <location evidence="2 19">Cell membrane</location>
        <topology evidence="2 19">Multi-pass membrane protein</topology>
    </subcellularLocation>
</comment>
<feature type="transmembrane region" description="Helical" evidence="19">
    <location>
        <begin position="170"/>
        <end position="196"/>
    </location>
</feature>
<evidence type="ECO:0000256" key="7">
    <source>
        <dbReference type="ARBA" id="ARBA00022475"/>
    </source>
</evidence>
<evidence type="ECO:0000256" key="16">
    <source>
        <dbReference type="ARBA" id="ARBA00032853"/>
    </source>
</evidence>
<evidence type="ECO:0000313" key="21">
    <source>
        <dbReference type="EMBL" id="EOT73557.1"/>
    </source>
</evidence>
<evidence type="ECO:0000256" key="13">
    <source>
        <dbReference type="ARBA" id="ARBA00023136"/>
    </source>
</evidence>
<feature type="transmembrane region" description="Helical" evidence="19">
    <location>
        <begin position="61"/>
        <end position="87"/>
    </location>
</feature>
<proteinExistence type="inferred from homology"/>
<comment type="pathway">
    <text evidence="3 19">Cofactor biosynthesis; adenosylcobalamin biosynthesis; adenosylcobalamin from cob(II)yrinate a,c-diamide: step 7/7.</text>
</comment>
<keyword evidence="10 19" id="KW-0812">Transmembrane</keyword>
<evidence type="ECO:0000313" key="23">
    <source>
        <dbReference type="Proteomes" id="UP000014157"/>
    </source>
</evidence>
<evidence type="ECO:0000313" key="20">
    <source>
        <dbReference type="EMBL" id="EOI01908.1"/>
    </source>
</evidence>
<dbReference type="STRING" id="155617.RV09_GL000516"/>
<keyword evidence="7 19" id="KW-1003">Cell membrane</keyword>
<feature type="transmembrane region" description="Helical" evidence="19">
    <location>
        <begin position="32"/>
        <end position="55"/>
    </location>
</feature>
<evidence type="ECO:0000256" key="15">
    <source>
        <dbReference type="ARBA" id="ARBA00032605"/>
    </source>
</evidence>
<comment type="caution">
    <text evidence="20">The sequence shown here is derived from an EMBL/GenBank/DDBJ whole genome shotgun (WGS) entry which is preliminary data.</text>
</comment>
<keyword evidence="11 19" id="KW-0460">Magnesium</keyword>
<evidence type="ECO:0000256" key="2">
    <source>
        <dbReference type="ARBA" id="ARBA00004651"/>
    </source>
</evidence>
<dbReference type="GO" id="GO:0008818">
    <property type="term" value="F:cobalamin 5'-phosphate synthase activity"/>
    <property type="evidence" value="ECO:0007669"/>
    <property type="project" value="UniProtKB-UniRule"/>
</dbReference>
<dbReference type="EMBL" id="AJAS01000013">
    <property type="protein sequence ID" value="EOI01908.1"/>
    <property type="molecule type" value="Genomic_DNA"/>
</dbReference>
<evidence type="ECO:0000256" key="10">
    <source>
        <dbReference type="ARBA" id="ARBA00022692"/>
    </source>
</evidence>
<comment type="catalytic activity">
    <reaction evidence="18 19">
        <text>alpha-ribazole 5'-phosphate + adenosylcob(III)inamide-GDP = adenosylcob(III)alamin 5'-phosphate + GMP + H(+)</text>
        <dbReference type="Rhea" id="RHEA:23560"/>
        <dbReference type="ChEBI" id="CHEBI:15378"/>
        <dbReference type="ChEBI" id="CHEBI:57918"/>
        <dbReference type="ChEBI" id="CHEBI:58115"/>
        <dbReference type="ChEBI" id="CHEBI:60487"/>
        <dbReference type="ChEBI" id="CHEBI:60493"/>
        <dbReference type="EC" id="2.7.8.26"/>
    </reaction>
</comment>
<sequence length="249" mass="28066">MIKTMILYCQFFTRLPFSVEINEAELRFKKGIVWFSVFGLFIGLVDGLAFLLLSWLLDSLILGWLGALIFDVFLTGAFHMDGLADMCDGLFSSRNKERMLEIMKDSRVGTNGVLALIFYYLLMFVPVIIHLDKTEQAYLFRVMVVLQIVGKSGIALLFQNMRYAGHTNGLGRLFLGVASWRILICQGLAVMMIYGLLGLKGIIAYLAVVFASFGYRSLIYRKIDGMNGDTLGAFHCISQMLFIVILFRG</sequence>
<dbReference type="Proteomes" id="UP000013781">
    <property type="component" value="Unassembled WGS sequence"/>
</dbReference>
<dbReference type="EMBL" id="ASWB01000001">
    <property type="protein sequence ID" value="EOT73557.1"/>
    <property type="molecule type" value="Genomic_DNA"/>
</dbReference>
<evidence type="ECO:0000256" key="9">
    <source>
        <dbReference type="ARBA" id="ARBA00022679"/>
    </source>
</evidence>
<comment type="catalytic activity">
    <reaction evidence="17 19">
        <text>alpha-ribazole + adenosylcob(III)inamide-GDP = adenosylcob(III)alamin + GMP + H(+)</text>
        <dbReference type="Rhea" id="RHEA:16049"/>
        <dbReference type="ChEBI" id="CHEBI:10329"/>
        <dbReference type="ChEBI" id="CHEBI:15378"/>
        <dbReference type="ChEBI" id="CHEBI:18408"/>
        <dbReference type="ChEBI" id="CHEBI:58115"/>
        <dbReference type="ChEBI" id="CHEBI:60487"/>
        <dbReference type="EC" id="2.7.8.26"/>
    </reaction>
</comment>
<evidence type="ECO:0000256" key="3">
    <source>
        <dbReference type="ARBA" id="ARBA00004663"/>
    </source>
</evidence>
<keyword evidence="9 19" id="KW-0808">Transferase</keyword>
<dbReference type="PANTHER" id="PTHR34148:SF1">
    <property type="entry name" value="ADENOSYLCOBINAMIDE-GDP RIBAZOLETRANSFERASE"/>
    <property type="match status" value="1"/>
</dbReference>
<evidence type="ECO:0000256" key="8">
    <source>
        <dbReference type="ARBA" id="ARBA00022573"/>
    </source>
</evidence>
<evidence type="ECO:0000256" key="1">
    <source>
        <dbReference type="ARBA" id="ARBA00001946"/>
    </source>
</evidence>
<dbReference type="EC" id="2.7.8.26" evidence="5 19"/>
<dbReference type="HOGENOM" id="CLU_057426_1_2_9"/>
<evidence type="ECO:0000256" key="19">
    <source>
        <dbReference type="HAMAP-Rule" id="MF_00719"/>
    </source>
</evidence>
<dbReference type="Proteomes" id="UP000014157">
    <property type="component" value="Unassembled WGS sequence"/>
</dbReference>
<keyword evidence="12 19" id="KW-1133">Transmembrane helix</keyword>
<dbReference type="PANTHER" id="PTHR34148">
    <property type="entry name" value="ADENOSYLCOBINAMIDE-GDP RIBAZOLETRANSFERASE"/>
    <property type="match status" value="1"/>
</dbReference>
<keyword evidence="8 19" id="KW-0169">Cobalamin biosynthesis</keyword>
<feature type="transmembrane region" description="Helical" evidence="19">
    <location>
        <begin position="108"/>
        <end position="131"/>
    </location>
</feature>
<evidence type="ECO:0000256" key="11">
    <source>
        <dbReference type="ARBA" id="ARBA00022842"/>
    </source>
</evidence>
<reference evidence="21 23" key="2">
    <citation type="submission" date="2013-03" db="EMBL/GenBank/DDBJ databases">
        <title>The Genome Sequence of Enterococcus moraviensis BAA-383 (PacBio/Illumina hybrid assembly).</title>
        <authorList>
            <consortium name="The Broad Institute Genomics Platform"/>
            <consortium name="The Broad Institute Genome Sequencing Center for Infectious Disease"/>
            <person name="Earl A."/>
            <person name="Russ C."/>
            <person name="Gilmore M."/>
            <person name="Surin D."/>
            <person name="Walker B."/>
            <person name="Young S."/>
            <person name="Zeng Q."/>
            <person name="Gargeya S."/>
            <person name="Fitzgerald M."/>
            <person name="Haas B."/>
            <person name="Abouelleil A."/>
            <person name="Allen A.W."/>
            <person name="Alvarado L."/>
            <person name="Arachchi H.M."/>
            <person name="Berlin A.M."/>
            <person name="Chapman S.B."/>
            <person name="Gainer-Dewar J."/>
            <person name="Goldberg J."/>
            <person name="Griggs A."/>
            <person name="Gujja S."/>
            <person name="Hansen M."/>
            <person name="Howarth C."/>
            <person name="Imamovic A."/>
            <person name="Ireland A."/>
            <person name="Larimer J."/>
            <person name="McCowan C."/>
            <person name="Murphy C."/>
            <person name="Pearson M."/>
            <person name="Poon T.W."/>
            <person name="Priest M."/>
            <person name="Roberts A."/>
            <person name="Saif S."/>
            <person name="Shea T."/>
            <person name="Sisk P."/>
            <person name="Sykes S."/>
            <person name="Wortman J."/>
            <person name="Nusbaum C."/>
            <person name="Birren B."/>
        </authorList>
    </citation>
    <scope>NUCLEOTIDE SEQUENCE [LARGE SCALE GENOMIC DNA]</scope>
    <source>
        <strain evidence="21 23">ATCC BAA-383</strain>
    </source>
</reference>
<comment type="function">
    <text evidence="14 19">Joins adenosylcobinamide-GDP and alpha-ribazole to generate adenosylcobalamin (Ado-cobalamin). Also synthesizes adenosylcobalamin 5'-phosphate from adenosylcobinamide-GDP and alpha-ribazole 5'-phosphate.</text>
</comment>
<protein>
    <recommendedName>
        <fullName evidence="6 19">Adenosylcobinamide-GDP ribazoletransferase</fullName>
        <ecNumber evidence="5 19">2.7.8.26</ecNumber>
    </recommendedName>
    <alternativeName>
        <fullName evidence="16 19">Cobalamin synthase</fullName>
    </alternativeName>
    <alternativeName>
        <fullName evidence="15 19">Cobalamin-5'-phosphate synthase</fullName>
    </alternativeName>
</protein>
<dbReference type="UniPathway" id="UPA00148">
    <property type="reaction ID" value="UER00238"/>
</dbReference>
<evidence type="ECO:0000256" key="17">
    <source>
        <dbReference type="ARBA" id="ARBA00048623"/>
    </source>
</evidence>
<dbReference type="GO" id="GO:0051073">
    <property type="term" value="F:adenosylcobinamide-GDP ribazoletransferase activity"/>
    <property type="evidence" value="ECO:0007669"/>
    <property type="project" value="UniProtKB-UniRule"/>
</dbReference>
<dbReference type="PATRIC" id="fig|1158609.3.peg.1276"/>
<feature type="transmembrane region" description="Helical" evidence="19">
    <location>
        <begin position="137"/>
        <end position="158"/>
    </location>
</feature>